<dbReference type="OrthoDB" id="933657at2"/>
<dbReference type="AlphaFoldDB" id="A0A504JE95"/>
<proteinExistence type="predicted"/>
<comment type="caution">
    <text evidence="2">The sequence shown here is derived from an EMBL/GenBank/DDBJ whole genome shotgun (WGS) entry which is preliminary data.</text>
</comment>
<evidence type="ECO:0000313" key="3">
    <source>
        <dbReference type="Proteomes" id="UP000315540"/>
    </source>
</evidence>
<keyword evidence="1" id="KW-0472">Membrane</keyword>
<name>A0A504JE95_9FLAO</name>
<organism evidence="2 3">
    <name type="scientific">Aquimarina algicola</name>
    <dbReference type="NCBI Taxonomy" id="2589995"/>
    <lineage>
        <taxon>Bacteria</taxon>
        <taxon>Pseudomonadati</taxon>
        <taxon>Bacteroidota</taxon>
        <taxon>Flavobacteriia</taxon>
        <taxon>Flavobacteriales</taxon>
        <taxon>Flavobacteriaceae</taxon>
        <taxon>Aquimarina</taxon>
    </lineage>
</organism>
<keyword evidence="3" id="KW-1185">Reference proteome</keyword>
<evidence type="ECO:0000256" key="1">
    <source>
        <dbReference type="SAM" id="Phobius"/>
    </source>
</evidence>
<dbReference type="Proteomes" id="UP000315540">
    <property type="component" value="Unassembled WGS sequence"/>
</dbReference>
<accession>A0A504JE95</accession>
<protein>
    <submittedName>
        <fullName evidence="2">Uncharacterized protein</fullName>
    </submittedName>
</protein>
<gene>
    <name evidence="2" type="ORF">FHK87_02055</name>
</gene>
<keyword evidence="1" id="KW-0812">Transmembrane</keyword>
<feature type="transmembrane region" description="Helical" evidence="1">
    <location>
        <begin position="12"/>
        <end position="31"/>
    </location>
</feature>
<reference evidence="2 3" key="1">
    <citation type="submission" date="2019-06" db="EMBL/GenBank/DDBJ databases">
        <authorList>
            <person name="Meng X."/>
        </authorList>
    </citation>
    <scope>NUCLEOTIDE SEQUENCE [LARGE SCALE GENOMIC DNA]</scope>
    <source>
        <strain evidence="2 3">M625</strain>
    </source>
</reference>
<evidence type="ECO:0000313" key="2">
    <source>
        <dbReference type="EMBL" id="TPN89024.1"/>
    </source>
</evidence>
<sequence>MKKKLLKILKITILSVVIVVTLVISLTYFILNEELPTGERGKVADDFALKVLEAVQHDAYVKTEHFQWTFRNQHHYTWDRNQNIVLVQWEDYEILLHLNNHSKSYVKKPSNIAEKEKQKLLNKALDFFNNDSFWVVAPHKLFDKGTTRQLIPLDNDQKGLLVTYASGGSTPGDSYLWKVDKNYLPTSYKMWVSIIPIGGLEATWEDWMTTESGAYLSQAHKLLGLEIPISNMRAWNN</sequence>
<dbReference type="RefSeq" id="WP_140589181.1">
    <property type="nucleotide sequence ID" value="NZ_VFWZ01000001.1"/>
</dbReference>
<keyword evidence="1" id="KW-1133">Transmembrane helix</keyword>
<dbReference type="EMBL" id="VFWZ01000001">
    <property type="protein sequence ID" value="TPN89024.1"/>
    <property type="molecule type" value="Genomic_DNA"/>
</dbReference>